<sequence>MFAKAIVVAFLALSLTASAAPAASSDCTVTVTARGVASSAALVSTGGKGKASSSAAGAAASAASGSAASTSSNTGSLQSSLTLDSSLIQTGFDQNGQAGGDPEGAGQVASNTSANNFINFCAEYANLPLTNGTQIKSGSCNSAPMGVIPATTAMPSAKFVFPANLATIPANQNFTIQMAIKNLETGNFVNPDTNYFAAPQVINAQGLIVGHSHVVIESIPSLDTTEPTDPQTFQFFKGLNDVAVNGVLSTTVAGGLPAGTYRMASINAAANHQPVLVAVAQHGTLDDMVYFTVSDNGATSSASGAAASGAAATGAAAGATASSAASSAAASASAAAAGGNANKGGAAGAGAAAGKAGGAGKAATGKGAAGFGGKGKRWFGRA</sequence>
<feature type="chain" id="PRO_5034354703" evidence="2">
    <location>
        <begin position="20"/>
        <end position="382"/>
    </location>
</feature>
<dbReference type="Proteomes" id="UP000639403">
    <property type="component" value="Unassembled WGS sequence"/>
</dbReference>
<feature type="signal peptide" evidence="2">
    <location>
        <begin position="1"/>
        <end position="19"/>
    </location>
</feature>
<name>A0A8H7U2Q4_9APHY</name>
<feature type="region of interest" description="Disordered" evidence="1">
    <location>
        <begin position="345"/>
        <end position="382"/>
    </location>
</feature>
<keyword evidence="2" id="KW-0732">Signal</keyword>
<dbReference type="EMBL" id="JADOXO010000083">
    <property type="protein sequence ID" value="KAF9814651.1"/>
    <property type="molecule type" value="Genomic_DNA"/>
</dbReference>
<dbReference type="InterPro" id="IPR053216">
    <property type="entry name" value="Appressorial_penetr-assoc"/>
</dbReference>
<proteinExistence type="predicted"/>
<organism evidence="3 4">
    <name type="scientific">Rhodonia placenta</name>
    <dbReference type="NCBI Taxonomy" id="104341"/>
    <lineage>
        <taxon>Eukaryota</taxon>
        <taxon>Fungi</taxon>
        <taxon>Dikarya</taxon>
        <taxon>Basidiomycota</taxon>
        <taxon>Agaricomycotina</taxon>
        <taxon>Agaricomycetes</taxon>
        <taxon>Polyporales</taxon>
        <taxon>Adustoporiaceae</taxon>
        <taxon>Rhodonia</taxon>
    </lineage>
</organism>
<evidence type="ECO:0000313" key="4">
    <source>
        <dbReference type="Proteomes" id="UP000639403"/>
    </source>
</evidence>
<dbReference type="PANTHER" id="PTHR34587:SF2">
    <property type="entry name" value="G-PROTEIN COUPLED RECEPTORS FAMILY 1 PROFILE DOMAIN-CONTAINING PROTEIN"/>
    <property type="match status" value="1"/>
</dbReference>
<comment type="caution">
    <text evidence="3">The sequence shown here is derived from an EMBL/GenBank/DDBJ whole genome shotgun (WGS) entry which is preliminary data.</text>
</comment>
<reference evidence="3" key="1">
    <citation type="submission" date="2020-11" db="EMBL/GenBank/DDBJ databases">
        <authorList>
            <person name="Koelle M."/>
            <person name="Horta M.A.C."/>
            <person name="Nowrousian M."/>
            <person name="Ohm R.A."/>
            <person name="Benz P."/>
            <person name="Pilgard A."/>
        </authorList>
    </citation>
    <scope>NUCLEOTIDE SEQUENCE</scope>
    <source>
        <strain evidence="3">FPRL280</strain>
    </source>
</reference>
<gene>
    <name evidence="3" type="ORF">IEO21_05014</name>
</gene>
<dbReference type="AlphaFoldDB" id="A0A8H7U2Q4"/>
<evidence type="ECO:0000256" key="2">
    <source>
        <dbReference type="SAM" id="SignalP"/>
    </source>
</evidence>
<protein>
    <submittedName>
        <fullName evidence="3">Uncharacterized protein</fullName>
    </submittedName>
</protein>
<accession>A0A8H7U2Q4</accession>
<dbReference type="PANTHER" id="PTHR34587">
    <property type="entry name" value="VWFA DOMAIN-CONTAINING PROTEIN"/>
    <property type="match status" value="1"/>
</dbReference>
<evidence type="ECO:0000313" key="3">
    <source>
        <dbReference type="EMBL" id="KAF9814651.1"/>
    </source>
</evidence>
<evidence type="ECO:0000256" key="1">
    <source>
        <dbReference type="SAM" id="MobiDB-lite"/>
    </source>
</evidence>
<reference evidence="3" key="2">
    <citation type="journal article" name="Front. Microbiol.">
        <title>Degradative Capacity of Two Strains of Rhodonia placenta: From Phenotype to Genotype.</title>
        <authorList>
            <person name="Kolle M."/>
            <person name="Horta M.A.C."/>
            <person name="Nowrousian M."/>
            <person name="Ohm R.A."/>
            <person name="Benz J.P."/>
            <person name="Pilgard A."/>
        </authorList>
    </citation>
    <scope>NUCLEOTIDE SEQUENCE</scope>
    <source>
        <strain evidence="3">FPRL280</strain>
    </source>
</reference>